<evidence type="ECO:0000313" key="1">
    <source>
        <dbReference type="EMBL" id="SMD65500.1"/>
    </source>
</evidence>
<evidence type="ECO:0000313" key="2">
    <source>
        <dbReference type="Proteomes" id="UP000194499"/>
    </source>
</evidence>
<dbReference type="AlphaFoldDB" id="A0A1Y5YTQ2"/>
<sequence>MLNQQTISNVVLPTWVYKDANSEQEIMRNASRYINRIPKRYPGYKVLEVNDGIAKCERCED</sequence>
<protein>
    <submittedName>
        <fullName evidence="1">Uncharacterized protein</fullName>
    </submittedName>
</protein>
<dbReference type="EMBL" id="FWZB01000019">
    <property type="protein sequence ID" value="SMD65500.1"/>
    <property type="molecule type" value="Genomic_DNA"/>
</dbReference>
<proteinExistence type="predicted"/>
<accession>A0A1Y5YTQ2</accession>
<name>A0A1Y5YTQ2_9BACI</name>
<organism evidence="1 2">
    <name type="scientific">Bacillus pacificus</name>
    <dbReference type="NCBI Taxonomy" id="2026187"/>
    <lineage>
        <taxon>Bacteria</taxon>
        <taxon>Bacillati</taxon>
        <taxon>Bacillota</taxon>
        <taxon>Bacilli</taxon>
        <taxon>Bacillales</taxon>
        <taxon>Bacillaceae</taxon>
        <taxon>Bacillus</taxon>
        <taxon>Bacillus cereus group</taxon>
    </lineage>
</organism>
<reference evidence="2" key="1">
    <citation type="submission" date="2017-04" db="EMBL/GenBank/DDBJ databases">
        <authorList>
            <person name="Criscuolo A."/>
        </authorList>
    </citation>
    <scope>NUCLEOTIDE SEQUENCE [LARGE SCALE GENOMIC DNA]</scope>
</reference>
<gene>
    <name evidence="1" type="ORF">BACERE00191_00387</name>
</gene>
<dbReference type="Proteomes" id="UP000194499">
    <property type="component" value="Unassembled WGS sequence"/>
</dbReference>